<feature type="transmembrane region" description="Helical" evidence="2">
    <location>
        <begin position="28"/>
        <end position="46"/>
    </location>
</feature>
<dbReference type="HOGENOM" id="CLU_2881603_0_0_9"/>
<comment type="similarity">
    <text evidence="1">Belongs to the drug/metabolite transporter (DMT) superfamily. Small multidrug resistance (SMR) (TC 2.A.7.1) family.</text>
</comment>
<dbReference type="GO" id="GO:0005886">
    <property type="term" value="C:plasma membrane"/>
    <property type="evidence" value="ECO:0007669"/>
    <property type="project" value="UniProtKB-SubCell"/>
</dbReference>
<reference evidence="3 5" key="1">
    <citation type="submission" date="2014-04" db="EMBL/GenBank/DDBJ databases">
        <authorList>
            <person name="Bishop-Lilly K.A."/>
            <person name="Broomall S.M."/>
            <person name="Chain P.S."/>
            <person name="Chertkov O."/>
            <person name="Coyne S.R."/>
            <person name="Daligault H.E."/>
            <person name="Davenport K.W."/>
            <person name="Erkkila T."/>
            <person name="Frey K.G."/>
            <person name="Gibbons H.S."/>
            <person name="Gu W."/>
            <person name="Jaissle J."/>
            <person name="Johnson S.L."/>
            <person name="Koroleva G.I."/>
            <person name="Ladner J.T."/>
            <person name="Lo C.-C."/>
            <person name="Minogue T.D."/>
            <person name="Munk C."/>
            <person name="Palacios G.F."/>
            <person name="Redden C.L."/>
            <person name="Rosenzweig C.N."/>
            <person name="Scholz M.B."/>
            <person name="Teshima H."/>
            <person name="Xu Y."/>
        </authorList>
    </citation>
    <scope>NUCLEOTIDE SEQUENCE [LARGE SCALE GENOMIC DNA]</scope>
    <source>
        <strain evidence="3 5">8244</strain>
    </source>
</reference>
<dbReference type="GO" id="GO:0022857">
    <property type="term" value="F:transmembrane transporter activity"/>
    <property type="evidence" value="ECO:0007669"/>
    <property type="project" value="InterPro"/>
</dbReference>
<dbReference type="Pfam" id="PF00893">
    <property type="entry name" value="Multi_Drug_Res"/>
    <property type="match status" value="1"/>
</dbReference>
<dbReference type="PATRIC" id="fig|44252.3.peg.39"/>
<dbReference type="EMBL" id="JMQA01000001">
    <property type="protein sequence ID" value="KFN12295.1"/>
    <property type="molecule type" value="Genomic_DNA"/>
</dbReference>
<dbReference type="STRING" id="44252.DJ90_1840"/>
<dbReference type="EMBL" id="WNZZ01000009">
    <property type="protein sequence ID" value="MUG23545.1"/>
    <property type="molecule type" value="Genomic_DNA"/>
</dbReference>
<dbReference type="InterPro" id="IPR045324">
    <property type="entry name" value="Small_multidrug_res"/>
</dbReference>
<keyword evidence="5" id="KW-1185">Reference proteome</keyword>
<protein>
    <submittedName>
        <fullName evidence="3">Small Multidrug Resistance family protein</fullName>
    </submittedName>
</protein>
<dbReference type="Gene3D" id="1.10.3730.20">
    <property type="match status" value="1"/>
</dbReference>
<dbReference type="Proteomes" id="UP000442469">
    <property type="component" value="Unassembled WGS sequence"/>
</dbReference>
<accession>A0A090ZPU0</accession>
<comment type="subcellular location">
    <subcellularLocation>
        <location evidence="1">Cell membrane</location>
        <topology evidence="1">Multi-pass membrane protein</topology>
    </subcellularLocation>
</comment>
<dbReference type="Proteomes" id="UP000029278">
    <property type="component" value="Unassembled WGS sequence"/>
</dbReference>
<sequence length="63" mass="7321">MNKGWIFVLLTSLFELIWVFGFNVADTWWHWGIIIVVILIDMQFLAKACESLPTGTVYAVFVR</sequence>
<evidence type="ECO:0000256" key="2">
    <source>
        <dbReference type="SAM" id="Phobius"/>
    </source>
</evidence>
<gene>
    <name evidence="3" type="ORF">DJ90_1840</name>
    <name evidence="4" type="ORF">GNQ08_14175</name>
</gene>
<evidence type="ECO:0000313" key="5">
    <source>
        <dbReference type="Proteomes" id="UP000029278"/>
    </source>
</evidence>
<name>A0A090ZPU0_PAEMA</name>
<feature type="transmembrane region" description="Helical" evidence="2">
    <location>
        <begin position="5"/>
        <end position="22"/>
    </location>
</feature>
<evidence type="ECO:0000313" key="4">
    <source>
        <dbReference type="EMBL" id="MUG23545.1"/>
    </source>
</evidence>
<evidence type="ECO:0000313" key="6">
    <source>
        <dbReference type="Proteomes" id="UP000442469"/>
    </source>
</evidence>
<dbReference type="OrthoDB" id="2168659at2"/>
<evidence type="ECO:0000256" key="1">
    <source>
        <dbReference type="RuleBase" id="RU003942"/>
    </source>
</evidence>
<keyword evidence="1 2" id="KW-0812">Transmembrane</keyword>
<dbReference type="AlphaFoldDB" id="A0A090ZPU0"/>
<reference evidence="4 6" key="2">
    <citation type="submission" date="2019-11" db="EMBL/GenBank/DDBJ databases">
        <title>Draft genome sequences of five Paenibacillus species of dairy origin.</title>
        <authorList>
            <person name="Olajide A.M."/>
            <person name="Chen S."/>
            <person name="Lapointe G."/>
        </authorList>
    </citation>
    <scope>NUCLEOTIDE SEQUENCE [LARGE SCALE GENOMIC DNA]</scope>
    <source>
        <strain evidence="4 6">3CT49</strain>
    </source>
</reference>
<evidence type="ECO:0000313" key="3">
    <source>
        <dbReference type="EMBL" id="KFN12295.1"/>
    </source>
</evidence>
<keyword evidence="2" id="KW-1133">Transmembrane helix</keyword>
<organism evidence="3 5">
    <name type="scientific">Paenibacillus macerans</name>
    <name type="common">Bacillus macerans</name>
    <dbReference type="NCBI Taxonomy" id="44252"/>
    <lineage>
        <taxon>Bacteria</taxon>
        <taxon>Bacillati</taxon>
        <taxon>Bacillota</taxon>
        <taxon>Bacilli</taxon>
        <taxon>Bacillales</taxon>
        <taxon>Paenibacillaceae</taxon>
        <taxon>Paenibacillus</taxon>
    </lineage>
</organism>
<keyword evidence="2" id="KW-0472">Membrane</keyword>
<proteinExistence type="inferred from homology"/>
<comment type="caution">
    <text evidence="3">The sequence shown here is derived from an EMBL/GenBank/DDBJ whole genome shotgun (WGS) entry which is preliminary data.</text>
</comment>